<protein>
    <submittedName>
        <fullName evidence="1">Uncharacterized protein</fullName>
    </submittedName>
</protein>
<reference evidence="1" key="1">
    <citation type="submission" date="2018-12" db="EMBL/GenBank/DDBJ databases">
        <title>Novel natural products biosynthetic potential of the class Ktedonobacteria.</title>
        <authorList>
            <person name="Zheng Y."/>
            <person name="Saitou A."/>
            <person name="Wang C.M."/>
            <person name="Toyoda A."/>
            <person name="Minakuchi Y."/>
            <person name="Sekiguchi Y."/>
            <person name="Ueda K."/>
            <person name="Takano H."/>
            <person name="Sakai Y."/>
            <person name="Yokota A."/>
            <person name="Yabe S."/>
        </authorList>
    </citation>
    <scope>NUCLEOTIDE SEQUENCE</scope>
    <source>
        <strain evidence="1">COM3</strain>
    </source>
</reference>
<dbReference type="EMBL" id="AP019376">
    <property type="protein sequence ID" value="BBH87079.1"/>
    <property type="molecule type" value="Genomic_DNA"/>
</dbReference>
<proteinExistence type="predicted"/>
<name>A0A455SJF0_9CHLR</name>
<evidence type="ECO:0000313" key="1">
    <source>
        <dbReference type="EMBL" id="BBH87079.1"/>
    </source>
</evidence>
<gene>
    <name evidence="1" type="ORF">KTC_18300</name>
</gene>
<organism evidence="1">
    <name type="scientific">Thermosporothrix sp. COM3</name>
    <dbReference type="NCBI Taxonomy" id="2490863"/>
    <lineage>
        <taxon>Bacteria</taxon>
        <taxon>Bacillati</taxon>
        <taxon>Chloroflexota</taxon>
        <taxon>Ktedonobacteria</taxon>
        <taxon>Ktedonobacterales</taxon>
        <taxon>Thermosporotrichaceae</taxon>
        <taxon>Thermosporothrix</taxon>
    </lineage>
</organism>
<accession>A0A455SJF0</accession>
<dbReference type="AlphaFoldDB" id="A0A455SJF0"/>
<sequence>MQLVEQHIIEKSDPRYEAIDRAAFASKNLYNAANYFVRQAFIFQGTYTGYAELFHMLKGHEAYQALPRKVSNDVLRLLDKNWKSFFQAIKAWKAYPERFSGRPKLPGYKDKVAGRNILIYDIQALSKKALKRGLIQPSQLGITIQTQQRSVKQVRIVPKSTHYVVEVIYEQEPEPASGDASLVAGIDLGLDNLATLTSNKPGFVPRLISGKLLKSMNQGYNKRRAELPPGHGKMSRTKSCRIVRPPGHFFRRNCQAYIW</sequence>